<evidence type="ECO:0000313" key="2">
    <source>
        <dbReference type="EMBL" id="KCV82671.1"/>
    </source>
</evidence>
<comment type="caution">
    <text evidence="2">The sequence shown here is derived from an EMBL/GenBank/DDBJ whole genome shotgun (WGS) entry which is preliminary data.</text>
</comment>
<dbReference type="STRING" id="1461693.ATO10_07001"/>
<dbReference type="OrthoDB" id="9809543at2"/>
<feature type="transmembrane region" description="Helical" evidence="1">
    <location>
        <begin position="142"/>
        <end position="164"/>
    </location>
</feature>
<sequence length="285" mass="30456">MVKTIGNPLSWSVDAIGATGRYVGEAAAHVGGDREHAPPKVQKIELQDISIALRKGVQDFVALRTDVMFIVIMYPLIGALMALAAFNSSFAPYLFPFASGFALLGPLAAIALYEMSRRREMGRPSTWAHGLHVIRSPRIGPIVVLGMYLVVIFTAWMIAAHVILRETVGPVSGMGLMAFMEMVFSTEAGAGLILIGVPVGALFAALVLVVGNVAFPLLLDRNVGVPQAVATSIKVARKNPVTIGAWGFVIAVLLVLGSLPMFLGLIVVMPVLGHASWHLYRRAVH</sequence>
<keyword evidence="1" id="KW-0472">Membrane</keyword>
<dbReference type="Proteomes" id="UP000024836">
    <property type="component" value="Unassembled WGS sequence"/>
</dbReference>
<keyword evidence="1" id="KW-0812">Transmembrane</keyword>
<dbReference type="InterPro" id="IPR018692">
    <property type="entry name" value="DUF2189"/>
</dbReference>
<feature type="transmembrane region" description="Helical" evidence="1">
    <location>
        <begin position="93"/>
        <end position="113"/>
    </location>
</feature>
<proteinExistence type="predicted"/>
<evidence type="ECO:0000313" key="3">
    <source>
        <dbReference type="Proteomes" id="UP000024836"/>
    </source>
</evidence>
<reference evidence="2 3" key="1">
    <citation type="submission" date="2013-04" db="EMBL/GenBank/DDBJ databases">
        <title>Shimia sp. 22II-S11-Z10 Genome Sequencing.</title>
        <authorList>
            <person name="Lai Q."/>
            <person name="Li G."/>
            <person name="Shao Z."/>
        </authorList>
    </citation>
    <scope>NUCLEOTIDE SEQUENCE [LARGE SCALE GENOMIC DNA]</scope>
    <source>
        <strain evidence="3">22II-S11-Z10</strain>
    </source>
</reference>
<evidence type="ECO:0008006" key="4">
    <source>
        <dbReference type="Google" id="ProtNLM"/>
    </source>
</evidence>
<dbReference type="Pfam" id="PF09955">
    <property type="entry name" value="DUF2189"/>
    <property type="match status" value="1"/>
</dbReference>
<dbReference type="eggNOG" id="COG5473">
    <property type="taxonomic scope" value="Bacteria"/>
</dbReference>
<accession>A0A058ZPC9</accession>
<evidence type="ECO:0000256" key="1">
    <source>
        <dbReference type="SAM" id="Phobius"/>
    </source>
</evidence>
<gene>
    <name evidence="2" type="ORF">ATO10_07001</name>
</gene>
<name>A0A058ZPC9_9RHOB</name>
<feature type="transmembrane region" description="Helical" evidence="1">
    <location>
        <begin position="67"/>
        <end position="87"/>
    </location>
</feature>
<dbReference type="PATRIC" id="fig|1461693.3.peg.1428"/>
<protein>
    <recommendedName>
        <fullName evidence="4">Cytochrome c oxidase subunit I</fullName>
    </recommendedName>
</protein>
<dbReference type="AlphaFoldDB" id="A0A058ZPC9"/>
<dbReference type="RefSeq" id="WP_035249764.1">
    <property type="nucleotide sequence ID" value="NZ_AQQY01000003.1"/>
</dbReference>
<keyword evidence="1" id="KW-1133">Transmembrane helix</keyword>
<organism evidence="2 3">
    <name type="scientific">Actibacterium atlanticum</name>
    <dbReference type="NCBI Taxonomy" id="1461693"/>
    <lineage>
        <taxon>Bacteria</taxon>
        <taxon>Pseudomonadati</taxon>
        <taxon>Pseudomonadota</taxon>
        <taxon>Alphaproteobacteria</taxon>
        <taxon>Rhodobacterales</taxon>
        <taxon>Roseobacteraceae</taxon>
        <taxon>Actibacterium</taxon>
    </lineage>
</organism>
<dbReference type="EMBL" id="AQQY01000003">
    <property type="protein sequence ID" value="KCV82671.1"/>
    <property type="molecule type" value="Genomic_DNA"/>
</dbReference>
<feature type="transmembrane region" description="Helical" evidence="1">
    <location>
        <begin position="245"/>
        <end position="272"/>
    </location>
</feature>
<keyword evidence="3" id="KW-1185">Reference proteome</keyword>